<keyword evidence="1" id="KW-0812">Transmembrane</keyword>
<keyword evidence="3" id="KW-1185">Reference proteome</keyword>
<name>A0A4R4VDX1_9ACTN</name>
<evidence type="ECO:0000256" key="1">
    <source>
        <dbReference type="SAM" id="Phobius"/>
    </source>
</evidence>
<keyword evidence="1" id="KW-0472">Membrane</keyword>
<feature type="transmembrane region" description="Helical" evidence="1">
    <location>
        <begin position="20"/>
        <end position="39"/>
    </location>
</feature>
<comment type="caution">
    <text evidence="2">The sequence shown here is derived from an EMBL/GenBank/DDBJ whole genome shotgun (WGS) entry which is preliminary data.</text>
</comment>
<feature type="transmembrane region" description="Helical" evidence="1">
    <location>
        <begin position="45"/>
        <end position="70"/>
    </location>
</feature>
<proteinExistence type="predicted"/>
<sequence>MARPHRVQLHTGRSSGVKVLGGCSSVVVLFLIPVLAWIASILSGWLSVVMGALAALVGVTCVVALGIVLADLLRAAAWLDGTVLAVRSAFTTNRCDLAAAHLFTIDSIAERSYAGDLGSVPTGRLIPRLRVQDPGTGRLVSLVLQDPATRTLLPAVRLHALADAILAGRRPEPYARQARQVAQELRRLAGGPFAAHP</sequence>
<reference evidence="2 3" key="1">
    <citation type="submission" date="2019-03" db="EMBL/GenBank/DDBJ databases">
        <title>Draft genome sequences of novel Actinobacteria.</title>
        <authorList>
            <person name="Sahin N."/>
            <person name="Ay H."/>
            <person name="Saygin H."/>
        </authorList>
    </citation>
    <scope>NUCLEOTIDE SEQUENCE [LARGE SCALE GENOMIC DNA]</scope>
    <source>
        <strain evidence="2 3">KC310</strain>
    </source>
</reference>
<keyword evidence="1" id="KW-1133">Transmembrane helix</keyword>
<organism evidence="2 3">
    <name type="scientific">Nonomuraea deserti</name>
    <dbReference type="NCBI Taxonomy" id="1848322"/>
    <lineage>
        <taxon>Bacteria</taxon>
        <taxon>Bacillati</taxon>
        <taxon>Actinomycetota</taxon>
        <taxon>Actinomycetes</taxon>
        <taxon>Streptosporangiales</taxon>
        <taxon>Streptosporangiaceae</taxon>
        <taxon>Nonomuraea</taxon>
    </lineage>
</organism>
<gene>
    <name evidence="2" type="ORF">E1292_20495</name>
</gene>
<accession>A0A4R4VDX1</accession>
<dbReference type="RefSeq" id="WP_132596845.1">
    <property type="nucleotide sequence ID" value="NZ_SMKO01000052.1"/>
</dbReference>
<evidence type="ECO:0000313" key="3">
    <source>
        <dbReference type="Proteomes" id="UP000295258"/>
    </source>
</evidence>
<dbReference type="AlphaFoldDB" id="A0A4R4VDX1"/>
<dbReference type="EMBL" id="SMKO01000052">
    <property type="protein sequence ID" value="TDD03699.1"/>
    <property type="molecule type" value="Genomic_DNA"/>
</dbReference>
<protein>
    <submittedName>
        <fullName evidence="2">Uncharacterized protein</fullName>
    </submittedName>
</protein>
<dbReference type="Proteomes" id="UP000295258">
    <property type="component" value="Unassembled WGS sequence"/>
</dbReference>
<evidence type="ECO:0000313" key="2">
    <source>
        <dbReference type="EMBL" id="TDD03699.1"/>
    </source>
</evidence>